<dbReference type="PROSITE" id="PS00201">
    <property type="entry name" value="FLAVODOXIN"/>
    <property type="match status" value="1"/>
</dbReference>
<evidence type="ECO:0000256" key="3">
    <source>
        <dbReference type="ARBA" id="ARBA00022643"/>
    </source>
</evidence>
<sequence>MTTIAIVFFSGYGHTTKQAEAVQAGAASVGDARLYQIDKNGDLPDGTFDEIGRADAIIYGSPTYMGGPAWQFKKFADASSKPWFSLAWKDKVAAGFTNSASVNGDKFVTIEYFWTLSQQHGQVWVGTGLLPANSKASGPSDVNWTAGFTGALAVSPADASPDEAPRSGDLETARLLGERVAQLAARLSD</sequence>
<evidence type="ECO:0000256" key="2">
    <source>
        <dbReference type="ARBA" id="ARBA00022630"/>
    </source>
</evidence>
<comment type="caution">
    <text evidence="6">The sequence shown here is derived from an EMBL/GenBank/DDBJ whole genome shotgun (WGS) entry which is preliminary data.</text>
</comment>
<name>A0ABW9E327_9BURK</name>
<reference evidence="6 7" key="1">
    <citation type="journal article" date="2024" name="Chem. Sci.">
        <title>Discovery of megapolipeptins by genome mining of a Burkholderiales bacteria collection.</title>
        <authorList>
            <person name="Paulo B.S."/>
            <person name="Recchia M.J.J."/>
            <person name="Lee S."/>
            <person name="Fergusson C.H."/>
            <person name="Romanowski S.B."/>
            <person name="Hernandez A."/>
            <person name="Krull N."/>
            <person name="Liu D.Y."/>
            <person name="Cavanagh H."/>
            <person name="Bos A."/>
            <person name="Gray C.A."/>
            <person name="Murphy B.T."/>
            <person name="Linington R.G."/>
            <person name="Eustaquio A.S."/>
        </authorList>
    </citation>
    <scope>NUCLEOTIDE SEQUENCE [LARGE SCALE GENOMIC DNA]</scope>
    <source>
        <strain evidence="6 7">RL17-338-BIC-A</strain>
    </source>
</reference>
<evidence type="ECO:0000313" key="7">
    <source>
        <dbReference type="Proteomes" id="UP001629432"/>
    </source>
</evidence>
<accession>A0ABW9E327</accession>
<keyword evidence="2" id="KW-0285">Flavoprotein</keyword>
<comment type="cofactor">
    <cofactor evidence="1">
        <name>FMN</name>
        <dbReference type="ChEBI" id="CHEBI:58210"/>
    </cofactor>
</comment>
<evidence type="ECO:0000313" key="6">
    <source>
        <dbReference type="EMBL" id="MFM0641723.1"/>
    </source>
</evidence>
<keyword evidence="3" id="KW-0288">FMN</keyword>
<evidence type="ECO:0000256" key="4">
    <source>
        <dbReference type="ARBA" id="ARBA00029652"/>
    </source>
</evidence>
<dbReference type="RefSeq" id="WP_408241775.1">
    <property type="nucleotide sequence ID" value="NZ_JAQQCF010000047.1"/>
</dbReference>
<dbReference type="PANTHER" id="PTHR30546:SF23">
    <property type="entry name" value="FLAVOPROTEIN-LIKE PROTEIN YCP4-RELATED"/>
    <property type="match status" value="1"/>
</dbReference>
<dbReference type="EMBL" id="JAQQCF010000047">
    <property type="protein sequence ID" value="MFM0641723.1"/>
    <property type="molecule type" value="Genomic_DNA"/>
</dbReference>
<feature type="domain" description="Flavodoxin-like" evidence="5">
    <location>
        <begin position="4"/>
        <end position="153"/>
    </location>
</feature>
<dbReference type="Pfam" id="PF03358">
    <property type="entry name" value="FMN_red"/>
    <property type="match status" value="1"/>
</dbReference>
<gene>
    <name evidence="6" type="ORF">PQQ63_34100</name>
</gene>
<dbReference type="InterPro" id="IPR029039">
    <property type="entry name" value="Flavoprotein-like_sf"/>
</dbReference>
<keyword evidence="7" id="KW-1185">Reference proteome</keyword>
<protein>
    <recommendedName>
        <fullName evidence="4">Flavoprotein WrbA</fullName>
    </recommendedName>
</protein>
<dbReference type="InterPro" id="IPR001226">
    <property type="entry name" value="Flavodoxin_CS"/>
</dbReference>
<dbReference type="SUPFAM" id="SSF52218">
    <property type="entry name" value="Flavoproteins"/>
    <property type="match status" value="1"/>
</dbReference>
<evidence type="ECO:0000256" key="1">
    <source>
        <dbReference type="ARBA" id="ARBA00001917"/>
    </source>
</evidence>
<organism evidence="6 7">
    <name type="scientific">Paraburkholderia metrosideri</name>
    <dbReference type="NCBI Taxonomy" id="580937"/>
    <lineage>
        <taxon>Bacteria</taxon>
        <taxon>Pseudomonadati</taxon>
        <taxon>Pseudomonadota</taxon>
        <taxon>Betaproteobacteria</taxon>
        <taxon>Burkholderiales</taxon>
        <taxon>Burkholderiaceae</taxon>
        <taxon>Paraburkholderia</taxon>
    </lineage>
</organism>
<proteinExistence type="predicted"/>
<evidence type="ECO:0000259" key="5">
    <source>
        <dbReference type="PROSITE" id="PS50902"/>
    </source>
</evidence>
<dbReference type="Proteomes" id="UP001629432">
    <property type="component" value="Unassembled WGS sequence"/>
</dbReference>
<dbReference type="PROSITE" id="PS50902">
    <property type="entry name" value="FLAVODOXIN_LIKE"/>
    <property type="match status" value="1"/>
</dbReference>
<dbReference type="PANTHER" id="PTHR30546">
    <property type="entry name" value="FLAVODOXIN-RELATED PROTEIN WRBA-RELATED"/>
    <property type="match status" value="1"/>
</dbReference>
<dbReference type="InterPro" id="IPR008254">
    <property type="entry name" value="Flavodoxin/NO_synth"/>
</dbReference>
<dbReference type="Gene3D" id="3.40.50.360">
    <property type="match status" value="1"/>
</dbReference>
<dbReference type="InterPro" id="IPR005025">
    <property type="entry name" value="FMN_Rdtase-like_dom"/>
</dbReference>